<dbReference type="AlphaFoldDB" id="A0A6G0XZ44"/>
<dbReference type="OrthoDB" id="7457576at2759"/>
<reference evidence="2 3" key="1">
    <citation type="submission" date="2019-08" db="EMBL/GenBank/DDBJ databases">
        <title>Whole genome of Aphis craccivora.</title>
        <authorList>
            <person name="Voronova N.V."/>
            <person name="Shulinski R.S."/>
            <person name="Bandarenka Y.V."/>
            <person name="Zhorov D.G."/>
            <person name="Warner D."/>
        </authorList>
    </citation>
    <scope>NUCLEOTIDE SEQUENCE [LARGE SCALE GENOMIC DNA]</scope>
    <source>
        <strain evidence="2">180601</strain>
        <tissue evidence="2">Whole Body</tissue>
    </source>
</reference>
<feature type="domain" description="Reverse transcriptase" evidence="1">
    <location>
        <begin position="1"/>
        <end position="138"/>
    </location>
</feature>
<keyword evidence="2" id="KW-0548">Nucleotidyltransferase</keyword>
<proteinExistence type="predicted"/>
<evidence type="ECO:0000313" key="2">
    <source>
        <dbReference type="EMBL" id="KAF0746198.1"/>
    </source>
</evidence>
<evidence type="ECO:0000259" key="1">
    <source>
        <dbReference type="PROSITE" id="PS50878"/>
    </source>
</evidence>
<keyword evidence="2" id="KW-0695">RNA-directed DNA polymerase</keyword>
<dbReference type="EMBL" id="VUJU01007293">
    <property type="protein sequence ID" value="KAF0746198.1"/>
    <property type="molecule type" value="Genomic_DNA"/>
</dbReference>
<gene>
    <name evidence="2" type="ORF">FWK35_00024090</name>
</gene>
<keyword evidence="3" id="KW-1185">Reference proteome</keyword>
<dbReference type="PANTHER" id="PTHR47027:SF8">
    <property type="entry name" value="RIBONUCLEASE H"/>
    <property type="match status" value="1"/>
</dbReference>
<sequence>MHKIIESKTNENLTEDQFDFMKKRGTREVIIWLRIIIEKMFRINKSLFIAISDLEKVFNNVKWAKIFMIIEDIEVDYNDRKIIHSLYINEIAVIETEKYKNQVDSKTSKGVKQGYNLSPTLFNLYVEEALKEVRKKNI</sequence>
<keyword evidence="2" id="KW-0808">Transferase</keyword>
<dbReference type="PANTHER" id="PTHR47027">
    <property type="entry name" value="REVERSE TRANSCRIPTASE DOMAIN-CONTAINING PROTEIN"/>
    <property type="match status" value="1"/>
</dbReference>
<name>A0A6G0XZ44_APHCR</name>
<evidence type="ECO:0000313" key="3">
    <source>
        <dbReference type="Proteomes" id="UP000478052"/>
    </source>
</evidence>
<dbReference type="PROSITE" id="PS50878">
    <property type="entry name" value="RT_POL"/>
    <property type="match status" value="1"/>
</dbReference>
<dbReference type="InterPro" id="IPR000477">
    <property type="entry name" value="RT_dom"/>
</dbReference>
<protein>
    <submittedName>
        <fullName evidence="2">Reverse transcriptase domain-containing protein</fullName>
    </submittedName>
</protein>
<dbReference type="GO" id="GO:0003964">
    <property type="term" value="F:RNA-directed DNA polymerase activity"/>
    <property type="evidence" value="ECO:0007669"/>
    <property type="project" value="UniProtKB-KW"/>
</dbReference>
<dbReference type="Pfam" id="PF00078">
    <property type="entry name" value="RVT_1"/>
    <property type="match status" value="1"/>
</dbReference>
<dbReference type="Proteomes" id="UP000478052">
    <property type="component" value="Unassembled WGS sequence"/>
</dbReference>
<accession>A0A6G0XZ44</accession>
<organism evidence="2 3">
    <name type="scientific">Aphis craccivora</name>
    <name type="common">Cowpea aphid</name>
    <dbReference type="NCBI Taxonomy" id="307492"/>
    <lineage>
        <taxon>Eukaryota</taxon>
        <taxon>Metazoa</taxon>
        <taxon>Ecdysozoa</taxon>
        <taxon>Arthropoda</taxon>
        <taxon>Hexapoda</taxon>
        <taxon>Insecta</taxon>
        <taxon>Pterygota</taxon>
        <taxon>Neoptera</taxon>
        <taxon>Paraneoptera</taxon>
        <taxon>Hemiptera</taxon>
        <taxon>Sternorrhyncha</taxon>
        <taxon>Aphidomorpha</taxon>
        <taxon>Aphidoidea</taxon>
        <taxon>Aphididae</taxon>
        <taxon>Aphidini</taxon>
        <taxon>Aphis</taxon>
        <taxon>Aphis</taxon>
    </lineage>
</organism>
<comment type="caution">
    <text evidence="2">The sequence shown here is derived from an EMBL/GenBank/DDBJ whole genome shotgun (WGS) entry which is preliminary data.</text>
</comment>